<protein>
    <submittedName>
        <fullName evidence="1">Uncharacterized protein</fullName>
    </submittedName>
</protein>
<dbReference type="EMBL" id="KT624200">
    <property type="protein sequence ID" value="AMM45083.1"/>
    <property type="molecule type" value="Genomic_DNA"/>
</dbReference>
<gene>
    <name evidence="1" type="ORF">SP15_275</name>
</gene>
<reference evidence="1 2" key="1">
    <citation type="submission" date="2015-08" db="EMBL/GenBank/DDBJ databases">
        <authorList>
            <person name="Babu N.S."/>
            <person name="Beckwith C.J."/>
            <person name="Beseler K.G."/>
            <person name="Brison A."/>
            <person name="Carone J.V."/>
            <person name="Caskin T.P."/>
            <person name="Diamond M."/>
            <person name="Durham M.E."/>
            <person name="Foxe J.M."/>
            <person name="Go M."/>
            <person name="Henderson B.A."/>
            <person name="Jones I.B."/>
            <person name="McGettigan J.A."/>
            <person name="Micheletti S.J."/>
            <person name="Nasrallah M.E."/>
            <person name="Ortiz D."/>
            <person name="Piller C.R."/>
            <person name="Privatt S.R."/>
            <person name="Schneider S.L."/>
            <person name="Sharp S."/>
            <person name="Smith T.C."/>
            <person name="Stanton J.D."/>
            <person name="Ullery H.E."/>
            <person name="Wilson R.J."/>
            <person name="Serrano M.G."/>
            <person name="Buck G."/>
            <person name="Lee V."/>
            <person name="Wang Y."/>
            <person name="Carvalho R."/>
            <person name="Voegtly L."/>
            <person name="Shi R."/>
            <person name="Duckworth R."/>
            <person name="Johnson A."/>
            <person name="Loviza R."/>
            <person name="Walstead R."/>
            <person name="Shah Z."/>
            <person name="Kiflezghi M."/>
            <person name="Wade K."/>
            <person name="Ball S.L."/>
            <person name="Bradley K.W."/>
            <person name="Asai D.J."/>
            <person name="Bowman C.A."/>
            <person name="Russell D.A."/>
            <person name="Pope W.H."/>
            <person name="Jacobs-Sera D."/>
            <person name="Hendrix R.W."/>
            <person name="Hatfull G.F."/>
        </authorList>
    </citation>
    <scope>NUCLEOTIDE SEQUENCE [LARGE SCALE GENOMIC DNA]</scope>
</reference>
<dbReference type="KEGG" id="vg:29125451"/>
<dbReference type="Proteomes" id="UP000203261">
    <property type="component" value="Segment"/>
</dbReference>
<evidence type="ECO:0000313" key="2">
    <source>
        <dbReference type="Proteomes" id="UP000203261"/>
    </source>
</evidence>
<organism evidence="1 2">
    <name type="scientific">Bacillus phage SP-15</name>
    <dbReference type="NCBI Taxonomy" id="1792032"/>
    <lineage>
        <taxon>Viruses</taxon>
        <taxon>Duplodnaviria</taxon>
        <taxon>Heunggongvirae</taxon>
        <taxon>Uroviricota</taxon>
        <taxon>Caudoviricetes</taxon>
        <taxon>Thornevirus</taxon>
        <taxon>Thornevirus SP15</taxon>
    </lineage>
</organism>
<dbReference type="GeneID" id="29125451"/>
<dbReference type="RefSeq" id="YP_009302672.1">
    <property type="nucleotide sequence ID" value="NC_031245.1"/>
</dbReference>
<keyword evidence="2" id="KW-1185">Reference proteome</keyword>
<name>A0A127AX01_9CAUD</name>
<evidence type="ECO:0000313" key="1">
    <source>
        <dbReference type="EMBL" id="AMM45083.1"/>
    </source>
</evidence>
<sequence>MNPRRVIINKAGLEESMSFTNLLDAPNLNESRNFLKDIFDQLWNESIEEAEARNSLDEATYTGNLSRGMLFFFVDKKTANKFVTRFKELAKDAGQDENKFKFSFEEDDADEEGIMLMIRATRSFSSQRDLESKARDTYLGLMRESKELGKIDEGFNTDRNDMPVSENSCKSEVCIRLETRESQDDIFTKVSELLIQSSVGDQVSLEKELKFHNGRYEAKLEFEQHGAHRKDEVEIFFNDENASTSFFNQLVGILSAHENEVAAQIRVGREVRWIADQTSYFVVISQFQIKEFENEETEELSSPFTSDNE</sequence>
<accession>A0A127AX01</accession>
<proteinExistence type="predicted"/>